<dbReference type="PANTHER" id="PTHR30404:SF0">
    <property type="entry name" value="N-ACETYLMURAMOYL-L-ALANINE AMIDASE AMIC"/>
    <property type="match status" value="1"/>
</dbReference>
<reference evidence="3" key="1">
    <citation type="submission" date="2016-02" db="EMBL/GenBank/DDBJ databases">
        <title>Genome sequence of Bacillus trypoxylicola KCTC 13244(T).</title>
        <authorList>
            <person name="Jeong H."/>
            <person name="Park S.-H."/>
            <person name="Choi S.-K."/>
        </authorList>
    </citation>
    <scope>NUCLEOTIDE SEQUENCE [LARGE SCALE GENOMIC DNA]</scope>
    <source>
        <strain evidence="3">KCTC 13244</strain>
    </source>
</reference>
<protein>
    <recommendedName>
        <fullName evidence="2">MurNAc-LAA domain-containing protein</fullName>
    </recommendedName>
</protein>
<dbReference type="InterPro" id="IPR050695">
    <property type="entry name" value="N-acetylmuramoyl_amidase_3"/>
</dbReference>
<feature type="domain" description="MurNAc-LAA" evidence="2">
    <location>
        <begin position="111"/>
        <end position="219"/>
    </location>
</feature>
<dbReference type="Proteomes" id="UP000075806">
    <property type="component" value="Unassembled WGS sequence"/>
</dbReference>
<dbReference type="PANTHER" id="PTHR30404">
    <property type="entry name" value="N-ACETYLMURAMOYL-L-ALANINE AMIDASE"/>
    <property type="match status" value="1"/>
</dbReference>
<keyword evidence="4" id="KW-1185">Reference proteome</keyword>
<dbReference type="AlphaFoldDB" id="A0A162DHX5"/>
<name>A0A162DHX5_9BACI</name>
<dbReference type="EMBL" id="LTAO01000023">
    <property type="protein sequence ID" value="KYG29685.1"/>
    <property type="molecule type" value="Genomic_DNA"/>
</dbReference>
<keyword evidence="1" id="KW-0378">Hydrolase</keyword>
<dbReference type="GO" id="GO:0030288">
    <property type="term" value="C:outer membrane-bounded periplasmic space"/>
    <property type="evidence" value="ECO:0007669"/>
    <property type="project" value="TreeGrafter"/>
</dbReference>
<evidence type="ECO:0000313" key="3">
    <source>
        <dbReference type="EMBL" id="KYG29685.1"/>
    </source>
</evidence>
<evidence type="ECO:0000259" key="2">
    <source>
        <dbReference type="SMART" id="SM00646"/>
    </source>
</evidence>
<dbReference type="Gene3D" id="3.40.630.40">
    <property type="entry name" value="Zn-dependent exopeptidases"/>
    <property type="match status" value="1"/>
</dbReference>
<dbReference type="STRING" id="519424.AZF04_08495"/>
<proteinExistence type="predicted"/>
<dbReference type="Pfam" id="PF01520">
    <property type="entry name" value="Amidase_3"/>
    <property type="match status" value="1"/>
</dbReference>
<dbReference type="SMART" id="SM00646">
    <property type="entry name" value="Ami_3"/>
    <property type="match status" value="1"/>
</dbReference>
<accession>A0A162DHX5</accession>
<dbReference type="GO" id="GO:0009253">
    <property type="term" value="P:peptidoglycan catabolic process"/>
    <property type="evidence" value="ECO:0007669"/>
    <property type="project" value="InterPro"/>
</dbReference>
<gene>
    <name evidence="3" type="ORF">AZF04_08495</name>
</gene>
<comment type="caution">
    <text evidence="3">The sequence shown here is derived from an EMBL/GenBank/DDBJ whole genome shotgun (WGS) entry which is preliminary data.</text>
</comment>
<evidence type="ECO:0000256" key="1">
    <source>
        <dbReference type="ARBA" id="ARBA00022801"/>
    </source>
</evidence>
<dbReference type="SUPFAM" id="SSF53187">
    <property type="entry name" value="Zn-dependent exopeptidases"/>
    <property type="match status" value="1"/>
</dbReference>
<dbReference type="CDD" id="cd02696">
    <property type="entry name" value="MurNAc-LAA"/>
    <property type="match status" value="1"/>
</dbReference>
<organism evidence="3 4">
    <name type="scientific">Alkalihalobacillus trypoxylicola</name>
    <dbReference type="NCBI Taxonomy" id="519424"/>
    <lineage>
        <taxon>Bacteria</taxon>
        <taxon>Bacillati</taxon>
        <taxon>Bacillota</taxon>
        <taxon>Bacilli</taxon>
        <taxon>Bacillales</taxon>
        <taxon>Bacillaceae</taxon>
        <taxon>Alkalihalobacillus</taxon>
    </lineage>
</organism>
<dbReference type="InterPro" id="IPR002508">
    <property type="entry name" value="MurNAc-LAA_cat"/>
</dbReference>
<dbReference type="GO" id="GO:0008745">
    <property type="term" value="F:N-acetylmuramoyl-L-alanine amidase activity"/>
    <property type="evidence" value="ECO:0007669"/>
    <property type="project" value="InterPro"/>
</dbReference>
<sequence length="224" mass="25516">MLLISLIPIYKWYNGSLFENIPDVNMEWTNEQISERTFEEEHIEYKYKVVIDPGHGGSDPGAIGFSGSYEKDFTLSLSTKVFKLLTEKYQIGATMTREGDQHLSSKTKDRPNIANHLEADLFISIHANIFEDSTVTGTETFYYDEDSKSLADIIHKHVIEATGYHDRGVKVGNFFVLKDTEMPAALLELGYLTNQEQEEDMLSESFQNRVALAIVEGIIEYLEQ</sequence>
<evidence type="ECO:0000313" key="4">
    <source>
        <dbReference type="Proteomes" id="UP000075806"/>
    </source>
</evidence>